<organism evidence="5 6">
    <name type="scientific">Actinacidiphila glaucinigra</name>
    <dbReference type="NCBI Taxonomy" id="235986"/>
    <lineage>
        <taxon>Bacteria</taxon>
        <taxon>Bacillati</taxon>
        <taxon>Actinomycetota</taxon>
        <taxon>Actinomycetes</taxon>
        <taxon>Kitasatosporales</taxon>
        <taxon>Streptomycetaceae</taxon>
        <taxon>Actinacidiphila</taxon>
    </lineage>
</organism>
<reference evidence="5 6" key="1">
    <citation type="submission" date="2017-06" db="EMBL/GenBank/DDBJ databases">
        <authorList>
            <person name="Kim H.J."/>
            <person name="Triplett B.A."/>
        </authorList>
    </citation>
    <scope>NUCLEOTIDE SEQUENCE [LARGE SCALE GENOMIC DNA]</scope>
    <source>
        <strain evidence="5 6">CGMCC 4.1858</strain>
    </source>
</reference>
<dbReference type="GO" id="GO:0006508">
    <property type="term" value="P:proteolysis"/>
    <property type="evidence" value="ECO:0007669"/>
    <property type="project" value="UniProtKB-KW"/>
</dbReference>
<dbReference type="AlphaFoldDB" id="A0A239CFE1"/>
<dbReference type="OrthoDB" id="9778515at2"/>
<evidence type="ECO:0000256" key="3">
    <source>
        <dbReference type="ARBA" id="ARBA00022801"/>
    </source>
</evidence>
<gene>
    <name evidence="5" type="ORF">SAMN05216252_1042</name>
</gene>
<dbReference type="Pfam" id="PF03575">
    <property type="entry name" value="Peptidase_S51"/>
    <property type="match status" value="1"/>
</dbReference>
<protein>
    <submittedName>
        <fullName evidence="5">Peptidase E</fullName>
    </submittedName>
</protein>
<keyword evidence="6" id="KW-1185">Reference proteome</keyword>
<sequence>MTAKRRIVLLGGGFSGMPGTPGSPLDTYLLRTTGRPRPKVCFVPTASGDARAYVEEFHAAFAARDCEPTDLPLFSRDHRDLRSFVLSQDVVYVGGGSTAAMLAVWRVHGLDAVLREAYEAGVLLCGISAGANCWFGACLTDSFGPVTPLRDGLGLLPGGFCPHYDSEPARGPAFRAAVAAGELPAGWGLDDGAAALFTDGALTEVVAERPGPTLHRVEPGSGGAACETALPARLLQ</sequence>
<dbReference type="CDD" id="cd03146">
    <property type="entry name" value="GAT1_Peptidase_E"/>
    <property type="match status" value="1"/>
</dbReference>
<keyword evidence="4" id="KW-0720">Serine protease</keyword>
<evidence type="ECO:0000256" key="4">
    <source>
        <dbReference type="ARBA" id="ARBA00022825"/>
    </source>
</evidence>
<evidence type="ECO:0000256" key="1">
    <source>
        <dbReference type="ARBA" id="ARBA00006534"/>
    </source>
</evidence>
<dbReference type="Gene3D" id="3.40.50.880">
    <property type="match status" value="1"/>
</dbReference>
<accession>A0A239CFE1</accession>
<comment type="similarity">
    <text evidence="1">Belongs to the peptidase S51 family.</text>
</comment>
<dbReference type="PANTHER" id="PTHR20842:SF0">
    <property type="entry name" value="ALPHA-ASPARTYL DIPEPTIDASE"/>
    <property type="match status" value="1"/>
</dbReference>
<keyword evidence="2" id="KW-0645">Protease</keyword>
<evidence type="ECO:0000313" key="5">
    <source>
        <dbReference type="EMBL" id="SNS18907.1"/>
    </source>
</evidence>
<evidence type="ECO:0000313" key="6">
    <source>
        <dbReference type="Proteomes" id="UP000198280"/>
    </source>
</evidence>
<proteinExistence type="inferred from homology"/>
<dbReference type="EMBL" id="FZOF01000004">
    <property type="protein sequence ID" value="SNS18907.1"/>
    <property type="molecule type" value="Genomic_DNA"/>
</dbReference>
<dbReference type="Proteomes" id="UP000198280">
    <property type="component" value="Unassembled WGS sequence"/>
</dbReference>
<dbReference type="InterPro" id="IPR005320">
    <property type="entry name" value="Peptidase_S51"/>
</dbReference>
<name>A0A239CFE1_9ACTN</name>
<evidence type="ECO:0000256" key="2">
    <source>
        <dbReference type="ARBA" id="ARBA00022670"/>
    </source>
</evidence>
<dbReference type="RefSeq" id="WP_089223144.1">
    <property type="nucleotide sequence ID" value="NZ_FZOF01000004.1"/>
</dbReference>
<dbReference type="PANTHER" id="PTHR20842">
    <property type="entry name" value="PROTEASE S51 ALPHA-ASPARTYL DIPEPTIDASE"/>
    <property type="match status" value="1"/>
</dbReference>
<dbReference type="SUPFAM" id="SSF52317">
    <property type="entry name" value="Class I glutamine amidotransferase-like"/>
    <property type="match status" value="1"/>
</dbReference>
<keyword evidence="3" id="KW-0378">Hydrolase</keyword>
<dbReference type="GO" id="GO:0008236">
    <property type="term" value="F:serine-type peptidase activity"/>
    <property type="evidence" value="ECO:0007669"/>
    <property type="project" value="UniProtKB-KW"/>
</dbReference>
<dbReference type="InterPro" id="IPR029062">
    <property type="entry name" value="Class_I_gatase-like"/>
</dbReference>